<gene>
    <name evidence="2" type="ORF">HY912_08050</name>
</gene>
<comment type="caution">
    <text evidence="2">The sequence shown here is derived from an EMBL/GenBank/DDBJ whole genome shotgun (WGS) entry which is preliminary data.</text>
</comment>
<protein>
    <submittedName>
        <fullName evidence="2">Uncharacterized protein</fullName>
    </submittedName>
</protein>
<dbReference type="EMBL" id="JACRDE010000218">
    <property type="protein sequence ID" value="MBI5249432.1"/>
    <property type="molecule type" value="Genomic_DNA"/>
</dbReference>
<sequence>MSDPSKLLAYFRSDLALRNGSRYLIKAQRDGCCVLARDSRAMATRAGVPCTLLDDWHAPETMVNALKVARDCAHQWSEPAEKDHYRLSEVSGVIGRSSVVRTSVADPAFGEEMRSKATDFSSRNLTDDACPGLAAPILEPGASGGNTRNRGSDSA</sequence>
<evidence type="ECO:0000313" key="2">
    <source>
        <dbReference type="EMBL" id="MBI5249432.1"/>
    </source>
</evidence>
<name>A0A9D6Z3B2_9BACT</name>
<evidence type="ECO:0000313" key="3">
    <source>
        <dbReference type="Proteomes" id="UP000807825"/>
    </source>
</evidence>
<dbReference type="Proteomes" id="UP000807825">
    <property type="component" value="Unassembled WGS sequence"/>
</dbReference>
<dbReference type="AlphaFoldDB" id="A0A9D6Z3B2"/>
<feature type="region of interest" description="Disordered" evidence="1">
    <location>
        <begin position="131"/>
        <end position="155"/>
    </location>
</feature>
<organism evidence="2 3">
    <name type="scientific">Desulfomonile tiedjei</name>
    <dbReference type="NCBI Taxonomy" id="2358"/>
    <lineage>
        <taxon>Bacteria</taxon>
        <taxon>Pseudomonadati</taxon>
        <taxon>Thermodesulfobacteriota</taxon>
        <taxon>Desulfomonilia</taxon>
        <taxon>Desulfomonilales</taxon>
        <taxon>Desulfomonilaceae</taxon>
        <taxon>Desulfomonile</taxon>
    </lineage>
</organism>
<reference evidence="2" key="1">
    <citation type="submission" date="2020-07" db="EMBL/GenBank/DDBJ databases">
        <title>Huge and variable diversity of episymbiotic CPR bacteria and DPANN archaea in groundwater ecosystems.</title>
        <authorList>
            <person name="He C.Y."/>
            <person name="Keren R."/>
            <person name="Whittaker M."/>
            <person name="Farag I.F."/>
            <person name="Doudna J."/>
            <person name="Cate J.H.D."/>
            <person name="Banfield J.F."/>
        </authorList>
    </citation>
    <scope>NUCLEOTIDE SEQUENCE</scope>
    <source>
        <strain evidence="2">NC_groundwater_1664_Pr3_B-0.1um_52_9</strain>
    </source>
</reference>
<evidence type="ECO:0000256" key="1">
    <source>
        <dbReference type="SAM" id="MobiDB-lite"/>
    </source>
</evidence>
<feature type="compositionally biased region" description="Polar residues" evidence="1">
    <location>
        <begin position="145"/>
        <end position="155"/>
    </location>
</feature>
<proteinExistence type="predicted"/>
<accession>A0A9D6Z3B2</accession>